<gene>
    <name evidence="2" type="ORF">R3P38DRAFT_1182513</name>
</gene>
<name>A0AAW0E1C7_9AGAR</name>
<dbReference type="Proteomes" id="UP001362999">
    <property type="component" value="Unassembled WGS sequence"/>
</dbReference>
<dbReference type="InterPro" id="IPR051044">
    <property type="entry name" value="MAG_DAG_Lipase"/>
</dbReference>
<keyword evidence="2" id="KW-0378">Hydrolase</keyword>
<comment type="caution">
    <text evidence="2">The sequence shown here is derived from an EMBL/GenBank/DDBJ whole genome shotgun (WGS) entry which is preliminary data.</text>
</comment>
<feature type="domain" description="Serine aminopeptidase S33" evidence="1">
    <location>
        <begin position="38"/>
        <end position="286"/>
    </location>
</feature>
<dbReference type="PANTHER" id="PTHR11614">
    <property type="entry name" value="PHOSPHOLIPASE-RELATED"/>
    <property type="match status" value="1"/>
</dbReference>
<dbReference type="AlphaFoldDB" id="A0AAW0E1C7"/>
<dbReference type="EMBL" id="JAWWNJ010000004">
    <property type="protein sequence ID" value="KAK7057652.1"/>
    <property type="molecule type" value="Genomic_DNA"/>
</dbReference>
<accession>A0AAW0E1C7</accession>
<evidence type="ECO:0000313" key="3">
    <source>
        <dbReference type="Proteomes" id="UP001362999"/>
    </source>
</evidence>
<evidence type="ECO:0000259" key="1">
    <source>
        <dbReference type="Pfam" id="PF12146"/>
    </source>
</evidence>
<evidence type="ECO:0000313" key="2">
    <source>
        <dbReference type="EMBL" id="KAK7057652.1"/>
    </source>
</evidence>
<protein>
    <submittedName>
        <fullName evidence="2">Hydrolase-4 domain-containing protein</fullName>
    </submittedName>
</protein>
<dbReference type="InterPro" id="IPR029058">
    <property type="entry name" value="AB_hydrolase_fold"/>
</dbReference>
<reference evidence="2 3" key="1">
    <citation type="journal article" date="2024" name="J Genomics">
        <title>Draft genome sequencing and assembly of Favolaschia claudopus CIRM-BRFM 2984 isolated from oak limbs.</title>
        <authorList>
            <person name="Navarro D."/>
            <person name="Drula E."/>
            <person name="Chaduli D."/>
            <person name="Cazenave R."/>
            <person name="Ahrendt S."/>
            <person name="Wang J."/>
            <person name="Lipzen A."/>
            <person name="Daum C."/>
            <person name="Barry K."/>
            <person name="Grigoriev I.V."/>
            <person name="Favel A."/>
            <person name="Rosso M.N."/>
            <person name="Martin F."/>
        </authorList>
    </citation>
    <scope>NUCLEOTIDE SEQUENCE [LARGE SCALE GENOMIC DNA]</scope>
    <source>
        <strain evidence="2 3">CIRM-BRFM 2984</strain>
    </source>
</reference>
<dbReference type="Pfam" id="PF12146">
    <property type="entry name" value="Hydrolase_4"/>
    <property type="match status" value="1"/>
</dbReference>
<dbReference type="GO" id="GO:0016787">
    <property type="term" value="F:hydrolase activity"/>
    <property type="evidence" value="ECO:0007669"/>
    <property type="project" value="UniProtKB-KW"/>
</dbReference>
<sequence>MPLHALHDMSSNSYTEAWLDGPQSTKFYTRTYHASPSESKAVLVFVHGFAEHIGRYTEAHPEYASHGINVFTFDQRGFGNTALDTKNKSKSSSYGKTSAEDQLEDIQWALNHAKETFPGLPLFLGGHSMGGAETLSFSVHRDAVSILAGVVSCSPLIKQTKPASKIARGLGGLVAAPLPYMTIPTPIPFNDLSHDAEYNRMCSTDPLAKLQGTLRGVSDMFNWGDLLLSVNYKKWPKSLPVLFLHGTGDQVTSHNATKEFHDKIVADDKKLIFYDDGFHELIHEPNHRQKMLDDAIAWIHAHLPVKPVAPAASTEESTEPEAKL</sequence>
<organism evidence="2 3">
    <name type="scientific">Favolaschia claudopus</name>
    <dbReference type="NCBI Taxonomy" id="2862362"/>
    <lineage>
        <taxon>Eukaryota</taxon>
        <taxon>Fungi</taxon>
        <taxon>Dikarya</taxon>
        <taxon>Basidiomycota</taxon>
        <taxon>Agaricomycotina</taxon>
        <taxon>Agaricomycetes</taxon>
        <taxon>Agaricomycetidae</taxon>
        <taxon>Agaricales</taxon>
        <taxon>Marasmiineae</taxon>
        <taxon>Mycenaceae</taxon>
        <taxon>Favolaschia</taxon>
    </lineage>
</organism>
<dbReference type="InterPro" id="IPR022742">
    <property type="entry name" value="Hydrolase_4"/>
</dbReference>
<dbReference type="Gene3D" id="3.40.50.1820">
    <property type="entry name" value="alpha/beta hydrolase"/>
    <property type="match status" value="1"/>
</dbReference>
<proteinExistence type="predicted"/>
<keyword evidence="3" id="KW-1185">Reference proteome</keyword>
<dbReference type="SUPFAM" id="SSF53474">
    <property type="entry name" value="alpha/beta-Hydrolases"/>
    <property type="match status" value="1"/>
</dbReference>